<evidence type="ECO:0000313" key="2">
    <source>
        <dbReference type="Proteomes" id="UP000276223"/>
    </source>
</evidence>
<dbReference type="EMBL" id="RJVA01000016">
    <property type="protein sequence ID" value="ROQ89814.1"/>
    <property type="molecule type" value="Genomic_DNA"/>
</dbReference>
<name>A0A3N1UEY6_9BACT</name>
<dbReference type="OrthoDB" id="5517596at2"/>
<reference evidence="1 2" key="1">
    <citation type="submission" date="2018-11" db="EMBL/GenBank/DDBJ databases">
        <title>Genomic Encyclopedia of Type Strains, Phase IV (KMG-IV): sequencing the most valuable type-strain genomes for metagenomic binning, comparative biology and taxonomic classification.</title>
        <authorList>
            <person name="Goeker M."/>
        </authorList>
    </citation>
    <scope>NUCLEOTIDE SEQUENCE [LARGE SCALE GENOMIC DNA]</scope>
    <source>
        <strain evidence="1 2">DSM 22027</strain>
    </source>
</reference>
<organism evidence="1 2">
    <name type="scientific">Desulfosoma caldarium</name>
    <dbReference type="NCBI Taxonomy" id="610254"/>
    <lineage>
        <taxon>Bacteria</taxon>
        <taxon>Pseudomonadati</taxon>
        <taxon>Thermodesulfobacteriota</taxon>
        <taxon>Syntrophobacteria</taxon>
        <taxon>Syntrophobacterales</taxon>
        <taxon>Syntrophobacteraceae</taxon>
        <taxon>Desulfosoma</taxon>
    </lineage>
</organism>
<dbReference type="Proteomes" id="UP000276223">
    <property type="component" value="Unassembled WGS sequence"/>
</dbReference>
<sequence length="112" mass="12608">MDFLTERKPTKAQHKETLKRLRTLRQDTVQRVAAQVKAQKKCIASIKSALRDGPKTVPEIAEATGLSPQETLWWIASLKKYGMIFERDKSGAYFTYGLAEDQVPKSAPPTES</sequence>
<proteinExistence type="predicted"/>
<dbReference type="Gene3D" id="1.10.10.10">
    <property type="entry name" value="Winged helix-like DNA-binding domain superfamily/Winged helix DNA-binding domain"/>
    <property type="match status" value="1"/>
</dbReference>
<evidence type="ECO:0000313" key="1">
    <source>
        <dbReference type="EMBL" id="ROQ89814.1"/>
    </source>
</evidence>
<dbReference type="AlphaFoldDB" id="A0A3N1UEY6"/>
<accession>A0A3N1UEY6</accession>
<keyword evidence="2" id="KW-1185">Reference proteome</keyword>
<protein>
    <recommendedName>
        <fullName evidence="3">Winged helix-turn-helix DNA-binding protein</fullName>
    </recommendedName>
</protein>
<dbReference type="InterPro" id="IPR036390">
    <property type="entry name" value="WH_DNA-bd_sf"/>
</dbReference>
<evidence type="ECO:0008006" key="3">
    <source>
        <dbReference type="Google" id="ProtNLM"/>
    </source>
</evidence>
<dbReference type="SUPFAM" id="SSF46785">
    <property type="entry name" value="Winged helix' DNA-binding domain"/>
    <property type="match status" value="1"/>
</dbReference>
<dbReference type="RefSeq" id="WP_123291378.1">
    <property type="nucleotide sequence ID" value="NZ_RJVA01000016.1"/>
</dbReference>
<comment type="caution">
    <text evidence="1">The sequence shown here is derived from an EMBL/GenBank/DDBJ whole genome shotgun (WGS) entry which is preliminary data.</text>
</comment>
<gene>
    <name evidence="1" type="ORF">EDC27_2926</name>
</gene>
<dbReference type="InterPro" id="IPR036388">
    <property type="entry name" value="WH-like_DNA-bd_sf"/>
</dbReference>